<keyword evidence="1" id="KW-0472">Membrane</keyword>
<dbReference type="Pfam" id="PF00801">
    <property type="entry name" value="PKD"/>
    <property type="match status" value="2"/>
</dbReference>
<dbReference type="InterPro" id="IPR022409">
    <property type="entry name" value="PKD/Chitinase_dom"/>
</dbReference>
<dbReference type="EMBL" id="CP064939">
    <property type="protein sequence ID" value="QPH39451.1"/>
    <property type="molecule type" value="Genomic_DNA"/>
</dbReference>
<evidence type="ECO:0000313" key="3">
    <source>
        <dbReference type="EMBL" id="QPH39451.1"/>
    </source>
</evidence>
<protein>
    <submittedName>
        <fullName evidence="3">PKD domain-containing protein</fullName>
    </submittedName>
</protein>
<evidence type="ECO:0000313" key="4">
    <source>
        <dbReference type="Proteomes" id="UP000594759"/>
    </source>
</evidence>
<dbReference type="InterPro" id="IPR013783">
    <property type="entry name" value="Ig-like_fold"/>
</dbReference>
<evidence type="ECO:0000256" key="1">
    <source>
        <dbReference type="SAM" id="Phobius"/>
    </source>
</evidence>
<feature type="domain" description="PKD" evidence="2">
    <location>
        <begin position="237"/>
        <end position="286"/>
    </location>
</feature>
<dbReference type="SMART" id="SM00089">
    <property type="entry name" value="PKD"/>
    <property type="match status" value="3"/>
</dbReference>
<keyword evidence="1" id="KW-0812">Transmembrane</keyword>
<dbReference type="Proteomes" id="UP000594759">
    <property type="component" value="Chromosome"/>
</dbReference>
<dbReference type="Gene3D" id="2.60.40.10">
    <property type="entry name" value="Immunoglobulins"/>
    <property type="match status" value="3"/>
</dbReference>
<name>A0A7S9KZ16_9SPHI</name>
<sequence>MKKETTFQQYPFRNGLAIFAIALLLIWAGCKKETVIESKAGFNYEIIDQNFTVPVRISFVNTSTGAQNYEWTFEGGSPASSNKKEPGIVQFDQAGTYKVKLRAWNDDNESVKEVTIQLDSAVTANFDAVIQTNDFSPVQVKVTNKTIGASTYKWTFEGGTPASSEIQQPPTVNFVDTGFHNITLTVGNGRATFTKTKKIHVAPALAPGFDIVPSFADNDMEAPLTATLQNTTISGLTYTWTTTGGTIANTTATSPSIHFNDAGTYTVTLSANNGKETKKVERSITVLPNKNLRTFTDIKLGVNTAHGTIGSFFSTSLRKTFKKGDDLSSNGKYIDIVYFGLNQNFAYNKFLSPDSAAAYTFNAIPQAMSNKVVNVQENCACGSIMTSADFEGITNGIAFKDYTINPSAAGKKQFTNAAVPRIVLYQTADGRKGAIKIKQYMANGSQSYIVIDIKVQKTP</sequence>
<keyword evidence="1" id="KW-1133">Transmembrane helix</keyword>
<organism evidence="3 4">
    <name type="scientific">Pedobacter endophyticus</name>
    <dbReference type="NCBI Taxonomy" id="2789740"/>
    <lineage>
        <taxon>Bacteria</taxon>
        <taxon>Pseudomonadati</taxon>
        <taxon>Bacteroidota</taxon>
        <taxon>Sphingobacteriia</taxon>
        <taxon>Sphingobacteriales</taxon>
        <taxon>Sphingobacteriaceae</taxon>
        <taxon>Pedobacter</taxon>
    </lineage>
</organism>
<accession>A0A7S9KZ16</accession>
<reference evidence="3 4" key="1">
    <citation type="submission" date="2020-11" db="EMBL/GenBank/DDBJ databases">
        <title>Pedobacter endophytica, an endophytic bacteria isolated form Carex pumila.</title>
        <authorList>
            <person name="Peng Y."/>
            <person name="Jiang L."/>
            <person name="Lee J."/>
        </authorList>
    </citation>
    <scope>NUCLEOTIDE SEQUENCE [LARGE SCALE GENOMIC DNA]</scope>
    <source>
        <strain evidence="3 4">JBR3-12</strain>
    </source>
</reference>
<dbReference type="PROSITE" id="PS50093">
    <property type="entry name" value="PKD"/>
    <property type="match status" value="1"/>
</dbReference>
<dbReference type="InterPro" id="IPR035986">
    <property type="entry name" value="PKD_dom_sf"/>
</dbReference>
<feature type="transmembrane region" description="Helical" evidence="1">
    <location>
        <begin position="12"/>
        <end position="29"/>
    </location>
</feature>
<dbReference type="AlphaFoldDB" id="A0A7S9KZ16"/>
<dbReference type="SUPFAM" id="SSF49299">
    <property type="entry name" value="PKD domain"/>
    <property type="match status" value="3"/>
</dbReference>
<keyword evidence="4" id="KW-1185">Reference proteome</keyword>
<dbReference type="KEGG" id="pex:IZT61_20805"/>
<gene>
    <name evidence="3" type="ORF">IZT61_20805</name>
</gene>
<proteinExistence type="predicted"/>
<dbReference type="RefSeq" id="WP_196098918.1">
    <property type="nucleotide sequence ID" value="NZ_CP064939.1"/>
</dbReference>
<dbReference type="InterPro" id="IPR000601">
    <property type="entry name" value="PKD_dom"/>
</dbReference>
<dbReference type="CDD" id="cd00146">
    <property type="entry name" value="PKD"/>
    <property type="match status" value="1"/>
</dbReference>
<evidence type="ECO:0000259" key="2">
    <source>
        <dbReference type="PROSITE" id="PS50093"/>
    </source>
</evidence>
<dbReference type="PROSITE" id="PS51257">
    <property type="entry name" value="PROKAR_LIPOPROTEIN"/>
    <property type="match status" value="1"/>
</dbReference>